<dbReference type="OrthoDB" id="1822787at2"/>
<sequence>MSINLEKTHCSEDPEVQSVLHHDCTVDGVTYRVWSAFLGRKRAEESLGELMLRQLERGNEKPAFDAKQTESESM</sequence>
<protein>
    <submittedName>
        <fullName evidence="1">Uncharacterized protein</fullName>
    </submittedName>
</protein>
<dbReference type="AlphaFoldDB" id="A0A1H6IWE8"/>
<gene>
    <name evidence="1" type="ORF">SAMN02910265_01250</name>
</gene>
<dbReference type="RefSeq" id="WP_074715463.1">
    <property type="nucleotide sequence ID" value="NZ_FNWV01000003.1"/>
</dbReference>
<evidence type="ECO:0000313" key="2">
    <source>
        <dbReference type="Proteomes" id="UP000183190"/>
    </source>
</evidence>
<proteinExistence type="predicted"/>
<dbReference type="Proteomes" id="UP000183190">
    <property type="component" value="Unassembled WGS sequence"/>
</dbReference>
<dbReference type="EMBL" id="FNWV01000003">
    <property type="protein sequence ID" value="SEH52509.1"/>
    <property type="molecule type" value="Genomic_DNA"/>
</dbReference>
<evidence type="ECO:0000313" key="1">
    <source>
        <dbReference type="EMBL" id="SEH52509.1"/>
    </source>
</evidence>
<name>A0A1H6IWE8_RUMFL</name>
<organism evidence="1 2">
    <name type="scientific">Ruminococcus flavefaciens</name>
    <dbReference type="NCBI Taxonomy" id="1265"/>
    <lineage>
        <taxon>Bacteria</taxon>
        <taxon>Bacillati</taxon>
        <taxon>Bacillota</taxon>
        <taxon>Clostridia</taxon>
        <taxon>Eubacteriales</taxon>
        <taxon>Oscillospiraceae</taxon>
        <taxon>Ruminococcus</taxon>
    </lineage>
</organism>
<accession>A0A1H6IWE8</accession>
<reference evidence="1 2" key="1">
    <citation type="submission" date="2016-10" db="EMBL/GenBank/DDBJ databases">
        <authorList>
            <person name="de Groot N.N."/>
        </authorList>
    </citation>
    <scope>NUCLEOTIDE SEQUENCE [LARGE SCALE GENOMIC DNA]</scope>
    <source>
        <strain evidence="1 2">YAD2003</strain>
    </source>
</reference>